<dbReference type="GO" id="GO:0005886">
    <property type="term" value="C:plasma membrane"/>
    <property type="evidence" value="ECO:0007669"/>
    <property type="project" value="UniProtKB-SubCell"/>
</dbReference>
<dbReference type="PANTHER" id="PTHR43297:SF2">
    <property type="entry name" value="DIPEPTIDE TRANSPORT ATP-BINDING PROTEIN DPPD"/>
    <property type="match status" value="1"/>
</dbReference>
<dbReference type="SMART" id="SM00382">
    <property type="entry name" value="AAA"/>
    <property type="match status" value="1"/>
</dbReference>
<evidence type="ECO:0000313" key="10">
    <source>
        <dbReference type="Proteomes" id="UP000660801"/>
    </source>
</evidence>
<dbReference type="PROSITE" id="PS00211">
    <property type="entry name" value="ABC_TRANSPORTER_1"/>
    <property type="match status" value="1"/>
</dbReference>
<keyword evidence="4" id="KW-1003">Cell membrane</keyword>
<dbReference type="Pfam" id="PF08352">
    <property type="entry name" value="oligo_HPY"/>
    <property type="match status" value="1"/>
</dbReference>
<evidence type="ECO:0000256" key="2">
    <source>
        <dbReference type="ARBA" id="ARBA00005417"/>
    </source>
</evidence>
<name>A0A917A836_9STRE</name>
<comment type="similarity">
    <text evidence="2">Belongs to the ABC transporter superfamily.</text>
</comment>
<evidence type="ECO:0000256" key="1">
    <source>
        <dbReference type="ARBA" id="ARBA00004202"/>
    </source>
</evidence>
<dbReference type="Gene3D" id="3.40.50.300">
    <property type="entry name" value="P-loop containing nucleotide triphosphate hydrolases"/>
    <property type="match status" value="1"/>
</dbReference>
<protein>
    <submittedName>
        <fullName evidence="9">Peptide ABC transporter ATP-binding protein</fullName>
    </submittedName>
</protein>
<dbReference type="InterPro" id="IPR050388">
    <property type="entry name" value="ABC_Ni/Peptide_Import"/>
</dbReference>
<reference evidence="9" key="2">
    <citation type="submission" date="2020-09" db="EMBL/GenBank/DDBJ databases">
        <authorList>
            <person name="Sun Q."/>
            <person name="Zhou Y."/>
        </authorList>
    </citation>
    <scope>NUCLEOTIDE SEQUENCE</scope>
    <source>
        <strain evidence="9">CGMCC 1.15533</strain>
    </source>
</reference>
<comment type="subcellular location">
    <subcellularLocation>
        <location evidence="1">Cell membrane</location>
        <topology evidence="1">Peripheral membrane protein</topology>
    </subcellularLocation>
</comment>
<sequence>MLRIENISIQSPQKTILNRVSLSLSERESLSIVGESGSGKSTLLKSLLGFPFGDLEQTSGHIFFEGQEIQVQKRRQELPFIGTEVAWVSQHANLSFNPRRKIKAHYRDLIKSYAKKGKALRSLEECLRLVEFKNPERIIDKYPFELSGGMMQRVSIALALVAHPRLIVADEPMSSLDVVSKHELTQLFKHLRETEEIAFLFTTHDISLAYELSDRILVMKSGEFVETGATREVLRAPSHPYTKQLLRAVPRLEKEKRLYE</sequence>
<organism evidence="9 10">
    <name type="scientific">Streptococcus himalayensis</name>
    <dbReference type="NCBI Taxonomy" id="1888195"/>
    <lineage>
        <taxon>Bacteria</taxon>
        <taxon>Bacillati</taxon>
        <taxon>Bacillota</taxon>
        <taxon>Bacilli</taxon>
        <taxon>Lactobacillales</taxon>
        <taxon>Streptococcaceae</taxon>
        <taxon>Streptococcus</taxon>
    </lineage>
</organism>
<dbReference type="InterPro" id="IPR003439">
    <property type="entry name" value="ABC_transporter-like_ATP-bd"/>
</dbReference>
<dbReference type="GO" id="GO:0015833">
    <property type="term" value="P:peptide transport"/>
    <property type="evidence" value="ECO:0007669"/>
    <property type="project" value="InterPro"/>
</dbReference>
<keyword evidence="7" id="KW-0472">Membrane</keyword>
<dbReference type="GO" id="GO:0016887">
    <property type="term" value="F:ATP hydrolysis activity"/>
    <property type="evidence" value="ECO:0007669"/>
    <property type="project" value="InterPro"/>
</dbReference>
<dbReference type="GO" id="GO:0005524">
    <property type="term" value="F:ATP binding"/>
    <property type="evidence" value="ECO:0007669"/>
    <property type="project" value="UniProtKB-KW"/>
</dbReference>
<keyword evidence="6 9" id="KW-0067">ATP-binding</keyword>
<evidence type="ECO:0000259" key="8">
    <source>
        <dbReference type="PROSITE" id="PS50893"/>
    </source>
</evidence>
<evidence type="ECO:0000256" key="4">
    <source>
        <dbReference type="ARBA" id="ARBA00022475"/>
    </source>
</evidence>
<reference evidence="9" key="1">
    <citation type="journal article" date="2014" name="Int. J. Syst. Evol. Microbiol.">
        <title>Complete genome sequence of Corynebacterium casei LMG S-19264T (=DSM 44701T), isolated from a smear-ripened cheese.</title>
        <authorList>
            <consortium name="US DOE Joint Genome Institute (JGI-PGF)"/>
            <person name="Walter F."/>
            <person name="Albersmeier A."/>
            <person name="Kalinowski J."/>
            <person name="Ruckert C."/>
        </authorList>
    </citation>
    <scope>NUCLEOTIDE SEQUENCE</scope>
    <source>
        <strain evidence="9">CGMCC 1.15533</strain>
    </source>
</reference>
<dbReference type="InterPro" id="IPR013563">
    <property type="entry name" value="Oligopep_ABC_C"/>
</dbReference>
<evidence type="ECO:0000313" key="9">
    <source>
        <dbReference type="EMBL" id="GGE34723.1"/>
    </source>
</evidence>
<feature type="domain" description="ABC transporter" evidence="8">
    <location>
        <begin position="2"/>
        <end position="246"/>
    </location>
</feature>
<dbReference type="InterPro" id="IPR027417">
    <property type="entry name" value="P-loop_NTPase"/>
</dbReference>
<dbReference type="RefSeq" id="WP_068990546.1">
    <property type="nucleotide sequence ID" value="NZ_BMJN01000027.1"/>
</dbReference>
<dbReference type="Proteomes" id="UP000660801">
    <property type="component" value="Unassembled WGS sequence"/>
</dbReference>
<dbReference type="InterPro" id="IPR003593">
    <property type="entry name" value="AAA+_ATPase"/>
</dbReference>
<evidence type="ECO:0000256" key="5">
    <source>
        <dbReference type="ARBA" id="ARBA00022741"/>
    </source>
</evidence>
<dbReference type="PANTHER" id="PTHR43297">
    <property type="entry name" value="OLIGOPEPTIDE TRANSPORT ATP-BINDING PROTEIN APPD"/>
    <property type="match status" value="1"/>
</dbReference>
<keyword evidence="10" id="KW-1185">Reference proteome</keyword>
<dbReference type="AlphaFoldDB" id="A0A917A836"/>
<dbReference type="SUPFAM" id="SSF52540">
    <property type="entry name" value="P-loop containing nucleoside triphosphate hydrolases"/>
    <property type="match status" value="1"/>
</dbReference>
<dbReference type="InterPro" id="IPR017871">
    <property type="entry name" value="ABC_transporter-like_CS"/>
</dbReference>
<evidence type="ECO:0000256" key="7">
    <source>
        <dbReference type="ARBA" id="ARBA00023136"/>
    </source>
</evidence>
<keyword evidence="3" id="KW-0813">Transport</keyword>
<dbReference type="PROSITE" id="PS50893">
    <property type="entry name" value="ABC_TRANSPORTER_2"/>
    <property type="match status" value="1"/>
</dbReference>
<dbReference type="Pfam" id="PF00005">
    <property type="entry name" value="ABC_tran"/>
    <property type="match status" value="1"/>
</dbReference>
<dbReference type="OrthoDB" id="9806285at2"/>
<gene>
    <name evidence="9" type="ORF">GCM10011510_15100</name>
</gene>
<dbReference type="EMBL" id="BMJN01000027">
    <property type="protein sequence ID" value="GGE34723.1"/>
    <property type="molecule type" value="Genomic_DNA"/>
</dbReference>
<keyword evidence="5" id="KW-0547">Nucleotide-binding</keyword>
<comment type="caution">
    <text evidence="9">The sequence shown here is derived from an EMBL/GenBank/DDBJ whole genome shotgun (WGS) entry which is preliminary data.</text>
</comment>
<accession>A0A917A836</accession>
<evidence type="ECO:0000256" key="3">
    <source>
        <dbReference type="ARBA" id="ARBA00022448"/>
    </source>
</evidence>
<proteinExistence type="inferred from homology"/>
<evidence type="ECO:0000256" key="6">
    <source>
        <dbReference type="ARBA" id="ARBA00022840"/>
    </source>
</evidence>
<dbReference type="CDD" id="cd03257">
    <property type="entry name" value="ABC_NikE_OppD_transporters"/>
    <property type="match status" value="1"/>
</dbReference>